<dbReference type="Pfam" id="PF09671">
    <property type="entry name" value="Spore_GerQ"/>
    <property type="match status" value="1"/>
</dbReference>
<dbReference type="RefSeq" id="WP_342768258.1">
    <property type="nucleotide sequence ID" value="NZ_QRDY01000011.1"/>
</dbReference>
<dbReference type="AlphaFoldDB" id="A0A3D9I624"/>
<protein>
    <submittedName>
        <fullName evidence="1">Spore germination protein Q</fullName>
    </submittedName>
</protein>
<keyword evidence="2" id="KW-1185">Reference proteome</keyword>
<evidence type="ECO:0000313" key="1">
    <source>
        <dbReference type="EMBL" id="RED57218.1"/>
    </source>
</evidence>
<gene>
    <name evidence="1" type="ORF">DFP95_111132</name>
</gene>
<dbReference type="InterPro" id="IPR014099">
    <property type="entry name" value="Spore_coat_GerQ"/>
</dbReference>
<proteinExistence type="predicted"/>
<evidence type="ECO:0000313" key="2">
    <source>
        <dbReference type="Proteomes" id="UP000256869"/>
    </source>
</evidence>
<comment type="caution">
    <text evidence="1">The sequence shown here is derived from an EMBL/GenBank/DDBJ whole genome shotgun (WGS) entry which is preliminary data.</text>
</comment>
<organism evidence="1 2">
    <name type="scientific">Cohnella lupini</name>
    <dbReference type="NCBI Taxonomy" id="1294267"/>
    <lineage>
        <taxon>Bacteria</taxon>
        <taxon>Bacillati</taxon>
        <taxon>Bacillota</taxon>
        <taxon>Bacilli</taxon>
        <taxon>Bacillales</taxon>
        <taxon>Paenibacillaceae</taxon>
        <taxon>Cohnella</taxon>
    </lineage>
</organism>
<dbReference type="NCBIfam" id="TIGR02728">
    <property type="entry name" value="spore_gerQ"/>
    <property type="match status" value="1"/>
</dbReference>
<sequence>MLNNKWPPYPQNQVMPMTAQSGGMMPMAMQPMMPMSTQGGMMPMPGMMMQGSMPPSVPSGAAITQGGMTFPGGPGNEESYVENILRMNLGKVATLYMTYENNSEWNAKIFKGVLEAAGRDHIIISDPATGKRYLLLTLNLDYITFDEPINYNLPFGSTPTR</sequence>
<reference evidence="1 2" key="1">
    <citation type="submission" date="2018-07" db="EMBL/GenBank/DDBJ databases">
        <title>Genomic Encyclopedia of Type Strains, Phase III (KMG-III): the genomes of soil and plant-associated and newly described type strains.</title>
        <authorList>
            <person name="Whitman W."/>
        </authorList>
    </citation>
    <scope>NUCLEOTIDE SEQUENCE [LARGE SCALE GENOMIC DNA]</scope>
    <source>
        <strain evidence="1 2">CECT 8236</strain>
    </source>
</reference>
<dbReference type="PIRSF" id="PIRSF038931">
    <property type="entry name" value="GerQ"/>
    <property type="match status" value="1"/>
</dbReference>
<accession>A0A3D9I624</accession>
<dbReference type="Proteomes" id="UP000256869">
    <property type="component" value="Unassembled WGS sequence"/>
</dbReference>
<dbReference type="EMBL" id="QRDY01000011">
    <property type="protein sequence ID" value="RED57218.1"/>
    <property type="molecule type" value="Genomic_DNA"/>
</dbReference>
<name>A0A3D9I624_9BACL</name>